<protein>
    <recommendedName>
        <fullName evidence="13">NodB homology domain-containing protein</fullName>
    </recommendedName>
</protein>
<comment type="subcellular location">
    <subcellularLocation>
        <location evidence="2">Cell membrane</location>
        <topology evidence="2">Lipid-anchor</topology>
        <topology evidence="2">GPI-anchor</topology>
    </subcellularLocation>
</comment>
<keyword evidence="10" id="KW-0449">Lipoprotein</keyword>
<evidence type="ECO:0000256" key="10">
    <source>
        <dbReference type="ARBA" id="ARBA00023288"/>
    </source>
</evidence>
<comment type="caution">
    <text evidence="14">The sequence shown here is derived from an EMBL/GenBank/DDBJ whole genome shotgun (WGS) entry which is preliminary data.</text>
</comment>
<keyword evidence="8" id="KW-0472">Membrane</keyword>
<evidence type="ECO:0000259" key="13">
    <source>
        <dbReference type="PROSITE" id="PS51677"/>
    </source>
</evidence>
<keyword evidence="11" id="KW-0961">Cell wall biogenesis/degradation</keyword>
<keyword evidence="3" id="KW-1003">Cell membrane</keyword>
<keyword evidence="4" id="KW-0336">GPI-anchor</keyword>
<evidence type="ECO:0000313" key="14">
    <source>
        <dbReference type="EMBL" id="KAL0568033.1"/>
    </source>
</evidence>
<name>A0ABR3EYM3_9AGAR</name>
<feature type="signal peptide" evidence="12">
    <location>
        <begin position="1"/>
        <end position="22"/>
    </location>
</feature>
<dbReference type="Gene3D" id="3.20.20.370">
    <property type="entry name" value="Glycoside hydrolase/deacetylase"/>
    <property type="match status" value="1"/>
</dbReference>
<dbReference type="EMBL" id="JBAHYK010001431">
    <property type="protein sequence ID" value="KAL0568033.1"/>
    <property type="molecule type" value="Genomic_DNA"/>
</dbReference>
<keyword evidence="4" id="KW-0325">Glycoprotein</keyword>
<keyword evidence="9" id="KW-0119">Carbohydrate metabolism</keyword>
<evidence type="ECO:0000256" key="3">
    <source>
        <dbReference type="ARBA" id="ARBA00022475"/>
    </source>
</evidence>
<reference evidence="14 15" key="1">
    <citation type="submission" date="2024-02" db="EMBL/GenBank/DDBJ databases">
        <title>A draft genome for the cacao thread blight pathogen Marasmius crinis-equi.</title>
        <authorList>
            <person name="Cohen S.P."/>
            <person name="Baruah I.K."/>
            <person name="Amoako-Attah I."/>
            <person name="Bukari Y."/>
            <person name="Meinhardt L.W."/>
            <person name="Bailey B.A."/>
        </authorList>
    </citation>
    <scope>NUCLEOTIDE SEQUENCE [LARGE SCALE GENOMIC DNA]</scope>
    <source>
        <strain evidence="14 15">GH-76</strain>
    </source>
</reference>
<dbReference type="SUPFAM" id="SSF88713">
    <property type="entry name" value="Glycoside hydrolase/deacetylase"/>
    <property type="match status" value="1"/>
</dbReference>
<evidence type="ECO:0000256" key="11">
    <source>
        <dbReference type="ARBA" id="ARBA00023316"/>
    </source>
</evidence>
<dbReference type="PROSITE" id="PS51677">
    <property type="entry name" value="NODB"/>
    <property type="match status" value="1"/>
</dbReference>
<organism evidence="14 15">
    <name type="scientific">Marasmius crinis-equi</name>
    <dbReference type="NCBI Taxonomy" id="585013"/>
    <lineage>
        <taxon>Eukaryota</taxon>
        <taxon>Fungi</taxon>
        <taxon>Dikarya</taxon>
        <taxon>Basidiomycota</taxon>
        <taxon>Agaricomycotina</taxon>
        <taxon>Agaricomycetes</taxon>
        <taxon>Agaricomycetidae</taxon>
        <taxon>Agaricales</taxon>
        <taxon>Marasmiineae</taxon>
        <taxon>Marasmiaceae</taxon>
        <taxon>Marasmius</taxon>
    </lineage>
</organism>
<proteinExistence type="predicted"/>
<accession>A0ABR3EYM3</accession>
<gene>
    <name evidence="14" type="ORF">V5O48_013954</name>
</gene>
<sequence length="267" mass="30365">MKGFTLLRAALFCAPLFLSALAFPVADLDNLDAAKHALESRDLAQVFTSCKEPNTVALTFDDGPYDYILELTKTLEDAGAKGTFFFNGNNWRCIYNFQDQIKQVYAKGHQVANHVWEHDDLTTKSWDELHDLMWKVEQALQRIVGVTPAFIRPPYGNYNDLVRQVASARGQSVVTWDYDSQDAVTTDPPTADQRIENYRKLIQEQKPSNILTLNHEVKQETVEKVIPQVVQWLKDANYRMVTVAECLGMEPYQKVESPATPDSSWTC</sequence>
<dbReference type="InterPro" id="IPR011330">
    <property type="entry name" value="Glyco_hydro/deAcase_b/a-brl"/>
</dbReference>
<dbReference type="Pfam" id="PF01522">
    <property type="entry name" value="Polysacc_deac_1"/>
    <property type="match status" value="1"/>
</dbReference>
<comment type="cofactor">
    <cofactor evidence="1">
        <name>Co(2+)</name>
        <dbReference type="ChEBI" id="CHEBI:48828"/>
    </cofactor>
</comment>
<dbReference type="Proteomes" id="UP001465976">
    <property type="component" value="Unassembled WGS sequence"/>
</dbReference>
<evidence type="ECO:0000256" key="4">
    <source>
        <dbReference type="ARBA" id="ARBA00022622"/>
    </source>
</evidence>
<dbReference type="PANTHER" id="PTHR46471">
    <property type="entry name" value="CHITIN DEACETYLASE"/>
    <property type="match status" value="1"/>
</dbReference>
<feature type="chain" id="PRO_5046147628" description="NodB homology domain-containing protein" evidence="12">
    <location>
        <begin position="23"/>
        <end position="267"/>
    </location>
</feature>
<evidence type="ECO:0000256" key="5">
    <source>
        <dbReference type="ARBA" id="ARBA00022723"/>
    </source>
</evidence>
<evidence type="ECO:0000313" key="15">
    <source>
        <dbReference type="Proteomes" id="UP001465976"/>
    </source>
</evidence>
<dbReference type="InterPro" id="IPR002509">
    <property type="entry name" value="NODB_dom"/>
</dbReference>
<evidence type="ECO:0000256" key="2">
    <source>
        <dbReference type="ARBA" id="ARBA00004609"/>
    </source>
</evidence>
<feature type="domain" description="NodB homology" evidence="13">
    <location>
        <begin position="54"/>
        <end position="241"/>
    </location>
</feature>
<dbReference type="PANTHER" id="PTHR46471:SF2">
    <property type="entry name" value="CHITIN DEACETYLASE-RELATED"/>
    <property type="match status" value="1"/>
</dbReference>
<evidence type="ECO:0000256" key="12">
    <source>
        <dbReference type="SAM" id="SignalP"/>
    </source>
</evidence>
<evidence type="ECO:0000256" key="6">
    <source>
        <dbReference type="ARBA" id="ARBA00022729"/>
    </source>
</evidence>
<evidence type="ECO:0000256" key="1">
    <source>
        <dbReference type="ARBA" id="ARBA00001941"/>
    </source>
</evidence>
<dbReference type="CDD" id="cd10951">
    <property type="entry name" value="CE4_ClCDA_like"/>
    <property type="match status" value="1"/>
</dbReference>
<keyword evidence="6 12" id="KW-0732">Signal</keyword>
<evidence type="ECO:0000256" key="8">
    <source>
        <dbReference type="ARBA" id="ARBA00023136"/>
    </source>
</evidence>
<keyword evidence="5" id="KW-0479">Metal-binding</keyword>
<keyword evidence="15" id="KW-1185">Reference proteome</keyword>
<keyword evidence="7" id="KW-0378">Hydrolase</keyword>
<evidence type="ECO:0000256" key="9">
    <source>
        <dbReference type="ARBA" id="ARBA00023277"/>
    </source>
</evidence>
<evidence type="ECO:0000256" key="7">
    <source>
        <dbReference type="ARBA" id="ARBA00022801"/>
    </source>
</evidence>